<dbReference type="InterPro" id="IPR002861">
    <property type="entry name" value="Reeler_dom"/>
</dbReference>
<dbReference type="Gene3D" id="4.10.410.10">
    <property type="entry name" value="Pancreatic trypsin inhibitor Kunitz domain"/>
    <property type="match status" value="1"/>
</dbReference>
<dbReference type="SMART" id="SM00209">
    <property type="entry name" value="TSP1"/>
    <property type="match status" value="4"/>
</dbReference>
<dbReference type="GO" id="GO:0031012">
    <property type="term" value="C:extracellular matrix"/>
    <property type="evidence" value="ECO:0007669"/>
    <property type="project" value="TreeGrafter"/>
</dbReference>
<name>A0A6L2PGT5_COPFO</name>
<dbReference type="PROSITE" id="PS50279">
    <property type="entry name" value="BPTI_KUNITZ_2"/>
    <property type="match status" value="1"/>
</dbReference>
<evidence type="ECO:0000313" key="11">
    <source>
        <dbReference type="Proteomes" id="UP000502823"/>
    </source>
</evidence>
<dbReference type="EMBL" id="BLKM01000322">
    <property type="protein sequence ID" value="GFG31596.1"/>
    <property type="molecule type" value="Genomic_DNA"/>
</dbReference>
<dbReference type="PRINTS" id="PR00759">
    <property type="entry name" value="BASICPTASE"/>
</dbReference>
<dbReference type="PROSITE" id="PS00280">
    <property type="entry name" value="BPTI_KUNITZ_1"/>
    <property type="match status" value="1"/>
</dbReference>
<evidence type="ECO:0000313" key="10">
    <source>
        <dbReference type="EMBL" id="GFG31596.1"/>
    </source>
</evidence>
<dbReference type="OrthoDB" id="347314at2759"/>
<evidence type="ECO:0000256" key="5">
    <source>
        <dbReference type="ARBA" id="ARBA00023180"/>
    </source>
</evidence>
<dbReference type="AlphaFoldDB" id="A0A6L2PGT5"/>
<feature type="domain" description="Reelin" evidence="9">
    <location>
        <begin position="4"/>
        <end position="182"/>
    </location>
</feature>
<dbReference type="SMART" id="SM00131">
    <property type="entry name" value="KU"/>
    <property type="match status" value="1"/>
</dbReference>
<feature type="chain" id="PRO_5026845409" description="Spondin-1" evidence="7">
    <location>
        <begin position="19"/>
        <end position="621"/>
    </location>
</feature>
<dbReference type="InterPro" id="IPR036383">
    <property type="entry name" value="TSP1_rpt_sf"/>
</dbReference>
<dbReference type="InterPro" id="IPR051418">
    <property type="entry name" value="Spondin/Thrombospondin_T1"/>
</dbReference>
<dbReference type="InterPro" id="IPR002223">
    <property type="entry name" value="Kunitz_BPTI"/>
</dbReference>
<dbReference type="InterPro" id="IPR042307">
    <property type="entry name" value="Reeler_sf"/>
</dbReference>
<keyword evidence="2 7" id="KW-0732">Signal</keyword>
<evidence type="ECO:0000256" key="4">
    <source>
        <dbReference type="ARBA" id="ARBA00023157"/>
    </source>
</evidence>
<dbReference type="PANTHER" id="PTHR11311:SF23">
    <property type="entry name" value="SPONDIN-1"/>
    <property type="match status" value="1"/>
</dbReference>
<dbReference type="CDD" id="cd08544">
    <property type="entry name" value="Reeler"/>
    <property type="match status" value="1"/>
</dbReference>
<sequence>MLWPVLVVVCVLGSATRACVREPKEEHSTALRSPGDNGFHIQVSGEPERYVPGAVYTLSLVGSRTHGHLQQFTRFMLGVEPLDPHHGVIPGPDASPQRVGSFQLFGDSLTTFNEHCINTISEADDLPKTEIQVMWISPPKGSGCIIFRAMVLEDADNWYADDGALSRQLCELLEPENGKKEINEGECCACDEAKYQSPNSPSVPQEKIHRITTMYPEDPRAPFYDPSGKPMLPLARLYLTRNSVVPKSCDEQSLDRILEEAVQVAENTEDTSRPECGVTEYSEWSVCSVTCGKGLRMRQRKYLNEAKAEMLGCDRQLVSKEMCVAALPECLGDPVDDSKEQLLEENEGICTTTPWGPWSECSVTCSVGTSVRTRRFLDRLGRKKCPHVSVIEREKCMQPACIGEDTEREIADPMCPVTEWSDWSPCTASCGKGVKLRTRLLLVAPEIQEKCSARVELVQQRPCVVQEDCTFDMAVAKQVCMMEHEVGPCVGYFERWYFEPRKGMCVPFGYGGCRGNRNNFLTAQECNDACAVVRDQLLQQGASQPKELSTTVATAVGPPVDCVVSDWSVWTDCSVTCGTGIKERFRMIKVNPENGGRPCPKRLVRRKKCQMGSCSKPFPYK</sequence>
<keyword evidence="5" id="KW-0325">Glycoprotein</keyword>
<dbReference type="SUPFAM" id="SSF82895">
    <property type="entry name" value="TSP-1 type 1 repeat"/>
    <property type="match status" value="4"/>
</dbReference>
<evidence type="ECO:0000256" key="1">
    <source>
        <dbReference type="ARBA" id="ARBA00019594"/>
    </source>
</evidence>
<reference evidence="11" key="1">
    <citation type="submission" date="2020-01" db="EMBL/GenBank/DDBJ databases">
        <title>Draft genome sequence of the Termite Coptotermes fromosanus.</title>
        <authorList>
            <person name="Itakura S."/>
            <person name="Yosikawa Y."/>
            <person name="Umezawa K."/>
        </authorList>
    </citation>
    <scope>NUCLEOTIDE SEQUENCE [LARGE SCALE GENOMIC DNA]</scope>
</reference>
<dbReference type="Pfam" id="PF19028">
    <property type="entry name" value="TSP1_spondin"/>
    <property type="match status" value="1"/>
</dbReference>
<evidence type="ECO:0000259" key="9">
    <source>
        <dbReference type="PROSITE" id="PS51019"/>
    </source>
</evidence>
<keyword evidence="4" id="KW-1015">Disulfide bond</keyword>
<dbReference type="Pfam" id="PF06468">
    <property type="entry name" value="Spond_N"/>
    <property type="match status" value="1"/>
</dbReference>
<dbReference type="PROSITE" id="PS51019">
    <property type="entry name" value="REELIN"/>
    <property type="match status" value="1"/>
</dbReference>
<keyword evidence="11" id="KW-1185">Reference proteome</keyword>
<dbReference type="PANTHER" id="PTHR11311">
    <property type="entry name" value="SPONDIN"/>
    <property type="match status" value="1"/>
</dbReference>
<gene>
    <name evidence="10" type="ORF">Cfor_06953</name>
</gene>
<dbReference type="InterPro" id="IPR044004">
    <property type="entry name" value="TSP1_spondin_dom"/>
</dbReference>
<dbReference type="InParanoid" id="A0A6L2PGT5"/>
<evidence type="ECO:0000256" key="3">
    <source>
        <dbReference type="ARBA" id="ARBA00022889"/>
    </source>
</evidence>
<dbReference type="Gene3D" id="2.60.40.4060">
    <property type="entry name" value="Reeler domain"/>
    <property type="match status" value="1"/>
</dbReference>
<accession>A0A6L2PGT5</accession>
<dbReference type="Gene3D" id="2.20.100.10">
    <property type="entry name" value="Thrombospondin type-1 (TSP1) repeat"/>
    <property type="match status" value="4"/>
</dbReference>
<feature type="signal peptide" evidence="7">
    <location>
        <begin position="1"/>
        <end position="18"/>
    </location>
</feature>
<dbReference type="Pfam" id="PF02014">
    <property type="entry name" value="Reeler"/>
    <property type="match status" value="1"/>
</dbReference>
<dbReference type="Pfam" id="PF00014">
    <property type="entry name" value="Kunitz_BPTI"/>
    <property type="match status" value="1"/>
</dbReference>
<dbReference type="InterPro" id="IPR036880">
    <property type="entry name" value="Kunitz_BPTI_sf"/>
</dbReference>
<dbReference type="Proteomes" id="UP000502823">
    <property type="component" value="Unassembled WGS sequence"/>
</dbReference>
<organism evidence="10 11">
    <name type="scientific">Coptotermes formosanus</name>
    <name type="common">Formosan subterranean termite</name>
    <dbReference type="NCBI Taxonomy" id="36987"/>
    <lineage>
        <taxon>Eukaryota</taxon>
        <taxon>Metazoa</taxon>
        <taxon>Ecdysozoa</taxon>
        <taxon>Arthropoda</taxon>
        <taxon>Hexapoda</taxon>
        <taxon>Insecta</taxon>
        <taxon>Pterygota</taxon>
        <taxon>Neoptera</taxon>
        <taxon>Polyneoptera</taxon>
        <taxon>Dictyoptera</taxon>
        <taxon>Blattodea</taxon>
        <taxon>Blattoidea</taxon>
        <taxon>Termitoidae</taxon>
        <taxon>Rhinotermitidae</taxon>
        <taxon>Coptotermes</taxon>
    </lineage>
</organism>
<proteinExistence type="predicted"/>
<feature type="domain" description="BPTI/Kunitz inhibitor" evidence="8">
    <location>
        <begin position="480"/>
        <end position="530"/>
    </location>
</feature>
<evidence type="ECO:0000256" key="2">
    <source>
        <dbReference type="ARBA" id="ARBA00022729"/>
    </source>
</evidence>
<dbReference type="Pfam" id="PF00090">
    <property type="entry name" value="TSP_1"/>
    <property type="match status" value="3"/>
</dbReference>
<dbReference type="GO" id="GO:0007155">
    <property type="term" value="P:cell adhesion"/>
    <property type="evidence" value="ECO:0007669"/>
    <property type="project" value="UniProtKB-KW"/>
</dbReference>
<dbReference type="GO" id="GO:0004867">
    <property type="term" value="F:serine-type endopeptidase inhibitor activity"/>
    <property type="evidence" value="ECO:0007669"/>
    <property type="project" value="InterPro"/>
</dbReference>
<dbReference type="InterPro" id="IPR009465">
    <property type="entry name" value="Spondin_N"/>
</dbReference>
<dbReference type="FunFam" id="2.20.100.10:FF:000026">
    <property type="entry name" value="Spondin 1"/>
    <property type="match status" value="1"/>
</dbReference>
<evidence type="ECO:0000259" key="8">
    <source>
        <dbReference type="PROSITE" id="PS50279"/>
    </source>
</evidence>
<dbReference type="FunCoup" id="A0A6L2PGT5">
    <property type="interactions" value="10"/>
</dbReference>
<evidence type="ECO:0000256" key="7">
    <source>
        <dbReference type="SAM" id="SignalP"/>
    </source>
</evidence>
<dbReference type="InterPro" id="IPR000884">
    <property type="entry name" value="TSP1_rpt"/>
</dbReference>
<evidence type="ECO:0000256" key="6">
    <source>
        <dbReference type="ARBA" id="ARBA00030964"/>
    </source>
</evidence>
<dbReference type="PROSITE" id="PS50092">
    <property type="entry name" value="TSP1"/>
    <property type="match status" value="4"/>
</dbReference>
<dbReference type="SUPFAM" id="SSF57362">
    <property type="entry name" value="BPTI-like"/>
    <property type="match status" value="1"/>
</dbReference>
<dbReference type="InterPro" id="IPR020901">
    <property type="entry name" value="Prtase_inh_Kunz-CS"/>
</dbReference>
<keyword evidence="3" id="KW-0130">Cell adhesion</keyword>
<comment type="caution">
    <text evidence="10">The sequence shown here is derived from an EMBL/GenBank/DDBJ whole genome shotgun (WGS) entry which is preliminary data.</text>
</comment>
<protein>
    <recommendedName>
        <fullName evidence="1">Spondin-1</fullName>
    </recommendedName>
    <alternativeName>
        <fullName evidence="6">F-spondin</fullName>
    </alternativeName>
</protein>